<keyword evidence="5" id="KW-1185">Reference proteome</keyword>
<proteinExistence type="predicted"/>
<feature type="non-terminal residue" evidence="4">
    <location>
        <position position="1"/>
    </location>
</feature>
<keyword evidence="2" id="KW-0472">Membrane</keyword>
<name>A0A7T8GXJ6_CALRO</name>
<dbReference type="Proteomes" id="UP000595437">
    <property type="component" value="Chromosome 14"/>
</dbReference>
<feature type="chain" id="PRO_5030910644" evidence="3">
    <location>
        <begin position="28"/>
        <end position="168"/>
    </location>
</feature>
<organism evidence="4 5">
    <name type="scientific">Caligus rogercresseyi</name>
    <name type="common">Sea louse</name>
    <dbReference type="NCBI Taxonomy" id="217165"/>
    <lineage>
        <taxon>Eukaryota</taxon>
        <taxon>Metazoa</taxon>
        <taxon>Ecdysozoa</taxon>
        <taxon>Arthropoda</taxon>
        <taxon>Crustacea</taxon>
        <taxon>Multicrustacea</taxon>
        <taxon>Hexanauplia</taxon>
        <taxon>Copepoda</taxon>
        <taxon>Siphonostomatoida</taxon>
        <taxon>Caligidae</taxon>
        <taxon>Caligus</taxon>
    </lineage>
</organism>
<feature type="signal peptide" evidence="3">
    <location>
        <begin position="1"/>
        <end position="27"/>
    </location>
</feature>
<dbReference type="EMBL" id="CP045903">
    <property type="protein sequence ID" value="QQP39532.1"/>
    <property type="molecule type" value="Genomic_DNA"/>
</dbReference>
<protein>
    <submittedName>
        <fullName evidence="4">Uncharacterized protein</fullName>
    </submittedName>
</protein>
<evidence type="ECO:0000256" key="2">
    <source>
        <dbReference type="SAM" id="Phobius"/>
    </source>
</evidence>
<evidence type="ECO:0000256" key="3">
    <source>
        <dbReference type="SAM" id="SignalP"/>
    </source>
</evidence>
<evidence type="ECO:0000313" key="5">
    <source>
        <dbReference type="Proteomes" id="UP000595437"/>
    </source>
</evidence>
<dbReference type="OrthoDB" id="6370606at2759"/>
<sequence length="168" mass="18855">VTSSKFAMRLIYLTLLGLSLCLNATFAQDVTEDNSQDGTSDDLLRDQDPNIINPQNKQGYGPDIPLQVTETKPLKVAKKDNQKTIAEQTLQAVLQFGVLVSVTLHWCKELVLMYILIGFLFMLNIWVELAYEKIKEGVSSLCCSKRSLGIENNEPDPAQLVGTFKRYK</sequence>
<reference evidence="5" key="1">
    <citation type="submission" date="2021-01" db="EMBL/GenBank/DDBJ databases">
        <title>Caligus Genome Assembly.</title>
        <authorList>
            <person name="Gallardo-Escarate C."/>
        </authorList>
    </citation>
    <scope>NUCLEOTIDE SEQUENCE [LARGE SCALE GENOMIC DNA]</scope>
</reference>
<evidence type="ECO:0000256" key="1">
    <source>
        <dbReference type="SAM" id="MobiDB-lite"/>
    </source>
</evidence>
<dbReference type="AlphaFoldDB" id="A0A7T8GXJ6"/>
<keyword evidence="2" id="KW-0812">Transmembrane</keyword>
<accession>A0A7T8GXJ6</accession>
<gene>
    <name evidence="4" type="ORF">FKW44_020448</name>
</gene>
<keyword evidence="3" id="KW-0732">Signal</keyword>
<feature type="transmembrane region" description="Helical" evidence="2">
    <location>
        <begin position="111"/>
        <end position="131"/>
    </location>
</feature>
<evidence type="ECO:0000313" key="4">
    <source>
        <dbReference type="EMBL" id="QQP39532.1"/>
    </source>
</evidence>
<keyword evidence="2" id="KW-1133">Transmembrane helix</keyword>
<feature type="region of interest" description="Disordered" evidence="1">
    <location>
        <begin position="32"/>
        <end position="63"/>
    </location>
</feature>